<protein>
    <submittedName>
        <fullName evidence="1">Uncharacterized protein</fullName>
    </submittedName>
</protein>
<feature type="non-terminal residue" evidence="1">
    <location>
        <position position="1"/>
    </location>
</feature>
<dbReference type="AlphaFoldDB" id="A0A382N5S7"/>
<dbReference type="EMBL" id="UINC01098175">
    <property type="protein sequence ID" value="SVC56493.1"/>
    <property type="molecule type" value="Genomic_DNA"/>
</dbReference>
<accession>A0A382N5S7</accession>
<name>A0A382N5S7_9ZZZZ</name>
<evidence type="ECO:0000313" key="1">
    <source>
        <dbReference type="EMBL" id="SVC56493.1"/>
    </source>
</evidence>
<reference evidence="1" key="1">
    <citation type="submission" date="2018-05" db="EMBL/GenBank/DDBJ databases">
        <authorList>
            <person name="Lanie J.A."/>
            <person name="Ng W.-L."/>
            <person name="Kazmierczak K.M."/>
            <person name="Andrzejewski T.M."/>
            <person name="Davidsen T.M."/>
            <person name="Wayne K.J."/>
            <person name="Tettelin H."/>
            <person name="Glass J.I."/>
            <person name="Rusch D."/>
            <person name="Podicherti R."/>
            <person name="Tsui H.-C.T."/>
            <person name="Winkler M.E."/>
        </authorList>
    </citation>
    <scope>NUCLEOTIDE SEQUENCE</scope>
</reference>
<proteinExistence type="predicted"/>
<organism evidence="1">
    <name type="scientific">marine metagenome</name>
    <dbReference type="NCBI Taxonomy" id="408172"/>
    <lineage>
        <taxon>unclassified sequences</taxon>
        <taxon>metagenomes</taxon>
        <taxon>ecological metagenomes</taxon>
    </lineage>
</organism>
<sequence length="185" mass="19974">NVILTDNGVEATINSITSNTVCTVTSALSGAVAAGNTYSLSGNTGAILYHGEDYQSGGPALTRYFTKPVNLATGFDARDLTVYFDAIRPNGSNLYVYYKILPGTADNARLDDQSWRLMVQETSDAQISDNQYQAFEFRTASGIAADSSSDTTDKFRMFAVKVVMATNDTTYVPTIKNFRAIALDA</sequence>
<gene>
    <name evidence="1" type="ORF">METZ01_LOCUS309347</name>
</gene>